<sequence length="69" mass="8121">MWFEKSERSHGGPGSDKHPYWLQSCHPDKRLHSQMCESEEFRATYAVQGRELSTLTLKMRNLRALKMVI</sequence>
<dbReference type="EC" id="1.6.6.9" evidence="1"/>
<comment type="caution">
    <text evidence="1">The sequence shown here is derived from an EMBL/GenBank/DDBJ whole genome shotgun (WGS) entry which is preliminary data.</text>
</comment>
<protein>
    <submittedName>
        <fullName evidence="1">Trimethylamine-N-oxide reductase</fullName>
        <ecNumber evidence="1">1.6.6.9</ecNumber>
    </submittedName>
</protein>
<proteinExistence type="predicted"/>
<accession>A0ABQ0JA90</accession>
<evidence type="ECO:0000313" key="2">
    <source>
        <dbReference type="Proteomes" id="UP000029223"/>
    </source>
</evidence>
<gene>
    <name evidence="1" type="ORF">JCM19239_602</name>
</gene>
<name>A0ABQ0JA90_9VIBR</name>
<keyword evidence="2" id="KW-1185">Reference proteome</keyword>
<dbReference type="GO" id="GO:0016491">
    <property type="term" value="F:oxidoreductase activity"/>
    <property type="evidence" value="ECO:0007669"/>
    <property type="project" value="UniProtKB-KW"/>
</dbReference>
<dbReference type="EMBL" id="BBMS01000011">
    <property type="protein sequence ID" value="GAL25661.1"/>
    <property type="molecule type" value="Genomic_DNA"/>
</dbReference>
<evidence type="ECO:0000313" key="1">
    <source>
        <dbReference type="EMBL" id="GAL25661.1"/>
    </source>
</evidence>
<keyword evidence="1" id="KW-0560">Oxidoreductase</keyword>
<reference evidence="2" key="2">
    <citation type="submission" date="2014-09" db="EMBL/GenBank/DDBJ databases">
        <authorList>
            <consortium name="NBRP consortium"/>
            <person name="Sawabe T."/>
            <person name="Meirelles P."/>
            <person name="Nakanishi M."/>
            <person name="Sayaka M."/>
            <person name="Hattori M."/>
            <person name="Ohkuma M."/>
        </authorList>
    </citation>
    <scope>NUCLEOTIDE SEQUENCE [LARGE SCALE GENOMIC DNA]</scope>
    <source>
        <strain evidence="2">JCM 19239</strain>
    </source>
</reference>
<dbReference type="Proteomes" id="UP000029223">
    <property type="component" value="Unassembled WGS sequence"/>
</dbReference>
<dbReference type="Gene3D" id="2.40.40.20">
    <property type="match status" value="1"/>
</dbReference>
<reference evidence="2" key="1">
    <citation type="submission" date="2014-09" db="EMBL/GenBank/DDBJ databases">
        <title>Vibrio variabilis JCM 19239. (C206) whole genome shotgun sequence.</title>
        <authorList>
            <person name="Sawabe T."/>
            <person name="Meirelles P."/>
            <person name="Nakanishi M."/>
            <person name="Sayaka M."/>
            <person name="Hattori M."/>
            <person name="Ohkuma M."/>
        </authorList>
    </citation>
    <scope>NUCLEOTIDE SEQUENCE [LARGE SCALE GENOMIC DNA]</scope>
    <source>
        <strain evidence="2">JCM 19239</strain>
    </source>
</reference>
<organism evidence="1 2">
    <name type="scientific">Vibrio variabilis</name>
    <dbReference type="NCBI Taxonomy" id="990271"/>
    <lineage>
        <taxon>Bacteria</taxon>
        <taxon>Pseudomonadati</taxon>
        <taxon>Pseudomonadota</taxon>
        <taxon>Gammaproteobacteria</taxon>
        <taxon>Vibrionales</taxon>
        <taxon>Vibrionaceae</taxon>
        <taxon>Vibrio</taxon>
    </lineage>
</organism>